<evidence type="ECO:0000313" key="1">
    <source>
        <dbReference type="EMBL" id="KAF9795043.1"/>
    </source>
</evidence>
<sequence length="71" mass="8488">MVVSAVLTCQYMRNWREEELQNLLVNGGRCGHYRRRGGRRTARGRRQWLWLSAGRTSRGTRARAASRRRWR</sequence>
<proteinExistence type="predicted"/>
<gene>
    <name evidence="1" type="ORF">IEO21_11127</name>
</gene>
<evidence type="ECO:0000313" key="2">
    <source>
        <dbReference type="Proteomes" id="UP000639403"/>
    </source>
</evidence>
<protein>
    <submittedName>
        <fullName evidence="1">Uncharacterized protein</fullName>
    </submittedName>
</protein>
<name>A0A8H7NRA5_9APHY</name>
<organism evidence="1 2">
    <name type="scientific">Rhodonia placenta</name>
    <dbReference type="NCBI Taxonomy" id="104341"/>
    <lineage>
        <taxon>Eukaryota</taxon>
        <taxon>Fungi</taxon>
        <taxon>Dikarya</taxon>
        <taxon>Basidiomycota</taxon>
        <taxon>Agaricomycotina</taxon>
        <taxon>Agaricomycetes</taxon>
        <taxon>Polyporales</taxon>
        <taxon>Adustoporiaceae</taxon>
        <taxon>Rhodonia</taxon>
    </lineage>
</organism>
<dbReference type="EMBL" id="JADOXO010001574">
    <property type="protein sequence ID" value="KAF9795043.1"/>
    <property type="molecule type" value="Genomic_DNA"/>
</dbReference>
<reference evidence="1" key="2">
    <citation type="journal article" name="Front. Microbiol.">
        <title>Degradative Capacity of Two Strains of Rhodonia placenta: From Phenotype to Genotype.</title>
        <authorList>
            <person name="Kolle M."/>
            <person name="Horta M.A.C."/>
            <person name="Nowrousian M."/>
            <person name="Ohm R.A."/>
            <person name="Benz J.P."/>
            <person name="Pilgard A."/>
        </authorList>
    </citation>
    <scope>NUCLEOTIDE SEQUENCE</scope>
    <source>
        <strain evidence="1">FPRL280</strain>
    </source>
</reference>
<dbReference type="AlphaFoldDB" id="A0A8H7NRA5"/>
<reference evidence="1" key="1">
    <citation type="submission" date="2020-11" db="EMBL/GenBank/DDBJ databases">
        <authorList>
            <person name="Koelle M."/>
            <person name="Horta M.A.C."/>
            <person name="Nowrousian M."/>
            <person name="Ohm R.A."/>
            <person name="Benz P."/>
            <person name="Pilgard A."/>
        </authorList>
    </citation>
    <scope>NUCLEOTIDE SEQUENCE</scope>
    <source>
        <strain evidence="1">FPRL280</strain>
    </source>
</reference>
<comment type="caution">
    <text evidence="1">The sequence shown here is derived from an EMBL/GenBank/DDBJ whole genome shotgun (WGS) entry which is preliminary data.</text>
</comment>
<dbReference type="Proteomes" id="UP000639403">
    <property type="component" value="Unassembled WGS sequence"/>
</dbReference>
<accession>A0A8H7NRA5</accession>